<feature type="chain" id="PRO_5022843692" description="Lipocalin-like domain-containing protein" evidence="1">
    <location>
        <begin position="20"/>
        <end position="135"/>
    </location>
</feature>
<sequence length="135" mass="15491">MKFNIIAAVLFLFMGTACAQNVDHKLDGTWHVISKTETEAEDDTVIDLDEDMYEKGEKTYHFAGNTLTITEGFGKHKKRLPVKIIDDRLFIGKAERNKEPYHISLDGKQLILTKTKIKKKKGKNQRKIEVVTLEK</sequence>
<keyword evidence="1" id="KW-0732">Signal</keyword>
<dbReference type="RefSeq" id="WP_148919423.1">
    <property type="nucleotide sequence ID" value="NZ_VTAV01000007.1"/>
</dbReference>
<proteinExistence type="predicted"/>
<accession>A0A5D4H578</accession>
<evidence type="ECO:0000313" key="3">
    <source>
        <dbReference type="Proteomes" id="UP000322362"/>
    </source>
</evidence>
<keyword evidence="3" id="KW-1185">Reference proteome</keyword>
<feature type="signal peptide" evidence="1">
    <location>
        <begin position="1"/>
        <end position="19"/>
    </location>
</feature>
<reference evidence="2 3" key="1">
    <citation type="submission" date="2019-08" db="EMBL/GenBank/DDBJ databases">
        <title>Phlebobacter frassis gen. nov. sp. nov., a new member of family Sphingobacteriaceae isolated from sand fly rearing media.</title>
        <authorList>
            <person name="Kakumanu M.L."/>
            <person name="Marayati B.F."/>
            <person name="Wada-Katsumata A."/>
            <person name="Wasserberg G."/>
            <person name="Schal C."/>
            <person name="Apperson C.S."/>
            <person name="Ponnusamy L."/>
        </authorList>
    </citation>
    <scope>NUCLEOTIDE SEQUENCE [LARGE SCALE GENOMIC DNA]</scope>
    <source>
        <strain evidence="2 3">SSI9</strain>
    </source>
</reference>
<evidence type="ECO:0000313" key="2">
    <source>
        <dbReference type="EMBL" id="TYR35757.1"/>
    </source>
</evidence>
<protein>
    <recommendedName>
        <fullName evidence="4">Lipocalin-like domain-containing protein</fullName>
    </recommendedName>
</protein>
<dbReference type="Proteomes" id="UP000322362">
    <property type="component" value="Unassembled WGS sequence"/>
</dbReference>
<organism evidence="2 3">
    <name type="scientific">Sphingobacterium phlebotomi</name>
    <dbReference type="NCBI Taxonomy" id="2605433"/>
    <lineage>
        <taxon>Bacteria</taxon>
        <taxon>Pseudomonadati</taxon>
        <taxon>Bacteroidota</taxon>
        <taxon>Sphingobacteriia</taxon>
        <taxon>Sphingobacteriales</taxon>
        <taxon>Sphingobacteriaceae</taxon>
        <taxon>Sphingobacterium</taxon>
    </lineage>
</organism>
<dbReference type="EMBL" id="VTAV01000007">
    <property type="protein sequence ID" value="TYR35757.1"/>
    <property type="molecule type" value="Genomic_DNA"/>
</dbReference>
<comment type="caution">
    <text evidence="2">The sequence shown here is derived from an EMBL/GenBank/DDBJ whole genome shotgun (WGS) entry which is preliminary data.</text>
</comment>
<evidence type="ECO:0000256" key="1">
    <source>
        <dbReference type="SAM" id="SignalP"/>
    </source>
</evidence>
<evidence type="ECO:0008006" key="4">
    <source>
        <dbReference type="Google" id="ProtNLM"/>
    </source>
</evidence>
<gene>
    <name evidence="2" type="ORF">FXV77_11790</name>
</gene>
<dbReference type="AlphaFoldDB" id="A0A5D4H578"/>
<name>A0A5D4H578_9SPHI</name>
<dbReference type="PROSITE" id="PS51257">
    <property type="entry name" value="PROKAR_LIPOPROTEIN"/>
    <property type="match status" value="1"/>
</dbReference>